<comment type="similarity">
    <text evidence="2">Belongs to the KHG/KDPG aldolase family.</text>
</comment>
<evidence type="ECO:0000313" key="7">
    <source>
        <dbReference type="Proteomes" id="UP000325255"/>
    </source>
</evidence>
<comment type="subunit">
    <text evidence="3">Homotrimer.</text>
</comment>
<dbReference type="AlphaFoldDB" id="A0A5M6J1C6"/>
<dbReference type="InterPro" id="IPR000887">
    <property type="entry name" value="Aldlse_KDPG_KHG"/>
</dbReference>
<dbReference type="EMBL" id="VWPK01000002">
    <property type="protein sequence ID" value="KAA5614406.1"/>
    <property type="molecule type" value="Genomic_DNA"/>
</dbReference>
<comment type="caution">
    <text evidence="6">The sequence shown here is derived from an EMBL/GenBank/DDBJ whole genome shotgun (WGS) entry which is preliminary data.</text>
</comment>
<dbReference type="Gene3D" id="3.20.20.70">
    <property type="entry name" value="Aldolase class I"/>
    <property type="match status" value="1"/>
</dbReference>
<protein>
    <submittedName>
        <fullName evidence="6">Bifunctional 4-hydroxy-2-oxoglutarate aldolase/2-dehydro-3-deoxy-phosphogluconate aldolase</fullName>
        <ecNumber evidence="6">4.1.2.14</ecNumber>
        <ecNumber evidence="6">4.1.3.16</ecNumber>
    </submittedName>
</protein>
<evidence type="ECO:0000256" key="4">
    <source>
        <dbReference type="ARBA" id="ARBA00023239"/>
    </source>
</evidence>
<dbReference type="EC" id="4.1.3.16" evidence="6"/>
<proteinExistence type="inferred from homology"/>
<accession>A0A5M6J1C6</accession>
<name>A0A5M6J1C6_9PROT</name>
<dbReference type="GO" id="GO:0008675">
    <property type="term" value="F:2-dehydro-3-deoxy-phosphogluconate aldolase activity"/>
    <property type="evidence" value="ECO:0007669"/>
    <property type="project" value="UniProtKB-EC"/>
</dbReference>
<organism evidence="6 7">
    <name type="scientific">Rhodovastum atsumiense</name>
    <dbReference type="NCBI Taxonomy" id="504468"/>
    <lineage>
        <taxon>Bacteria</taxon>
        <taxon>Pseudomonadati</taxon>
        <taxon>Pseudomonadota</taxon>
        <taxon>Alphaproteobacteria</taxon>
        <taxon>Acetobacterales</taxon>
        <taxon>Acetobacteraceae</taxon>
        <taxon>Rhodovastum</taxon>
    </lineage>
</organism>
<dbReference type="Proteomes" id="UP000325255">
    <property type="component" value="Unassembled WGS sequence"/>
</dbReference>
<evidence type="ECO:0000313" key="6">
    <source>
        <dbReference type="EMBL" id="KAA5614406.1"/>
    </source>
</evidence>
<dbReference type="PANTHER" id="PTHR30246:SF1">
    <property type="entry name" value="2-DEHYDRO-3-DEOXY-6-PHOSPHOGALACTONATE ALDOLASE-RELATED"/>
    <property type="match status" value="1"/>
</dbReference>
<dbReference type="OrthoDB" id="9805177at2"/>
<reference evidence="6 7" key="1">
    <citation type="submission" date="2019-09" db="EMBL/GenBank/DDBJ databases">
        <title>Genome sequence of Rhodovastum atsumiense, a diverse member of the Acetobacteraceae family of non-sulfur purple photosynthetic bacteria.</title>
        <authorList>
            <person name="Meyer T."/>
            <person name="Kyndt J."/>
        </authorList>
    </citation>
    <scope>NUCLEOTIDE SEQUENCE [LARGE SCALE GENOMIC DNA]</scope>
    <source>
        <strain evidence="6 7">DSM 21279</strain>
    </source>
</reference>
<keyword evidence="5" id="KW-0119">Carbohydrate metabolism</keyword>
<keyword evidence="4 6" id="KW-0456">Lyase</keyword>
<dbReference type="InterPro" id="IPR013785">
    <property type="entry name" value="Aldolase_TIM"/>
</dbReference>
<gene>
    <name evidence="6" type="primary">eda</name>
    <name evidence="6" type="ORF">F1189_02140</name>
</gene>
<evidence type="ECO:0000256" key="2">
    <source>
        <dbReference type="ARBA" id="ARBA00006906"/>
    </source>
</evidence>
<comment type="pathway">
    <text evidence="1">Carbohydrate acid metabolism.</text>
</comment>
<dbReference type="EC" id="4.1.2.14" evidence="6"/>
<dbReference type="RefSeq" id="WP_150038902.1">
    <property type="nucleotide sequence ID" value="NZ_OW485601.1"/>
</dbReference>
<dbReference type="PANTHER" id="PTHR30246">
    <property type="entry name" value="2-KETO-3-DEOXY-6-PHOSPHOGLUCONATE ALDOLASE"/>
    <property type="match status" value="1"/>
</dbReference>
<evidence type="ECO:0000256" key="5">
    <source>
        <dbReference type="ARBA" id="ARBA00023277"/>
    </source>
</evidence>
<sequence length="214" mass="21705">MTHIATTIETVLTLAPVIPVVTIADLRHAVPLARALVEGGTPAIEVTLRTPTALDAIRLIAAEVPGAVVGAGTIIEPRQIGEALAAGARFLVSPGTTDELVREAVQSGAPLLPGAATASEAMRLLAAGFVFQKFFPAAAAGGAPALASLAAPLPQIRFCPTGGISAQDAPTYLRLKNVLCVGGSWLTPADAVAAGDWERVRSLARATAGLRPAV</sequence>
<dbReference type="CDD" id="cd00452">
    <property type="entry name" value="KDPG_aldolase"/>
    <property type="match status" value="1"/>
</dbReference>
<dbReference type="NCBIfam" id="NF004325">
    <property type="entry name" value="PRK05718.1"/>
    <property type="match status" value="1"/>
</dbReference>
<dbReference type="NCBIfam" id="TIGR01182">
    <property type="entry name" value="eda"/>
    <property type="match status" value="1"/>
</dbReference>
<keyword evidence="7" id="KW-1185">Reference proteome</keyword>
<dbReference type="SUPFAM" id="SSF51569">
    <property type="entry name" value="Aldolase"/>
    <property type="match status" value="1"/>
</dbReference>
<dbReference type="GO" id="GO:0008700">
    <property type="term" value="F:(R,S)-4-hydroxy-2-oxoglutarate aldolase activity"/>
    <property type="evidence" value="ECO:0007669"/>
    <property type="project" value="UniProtKB-EC"/>
</dbReference>
<dbReference type="Pfam" id="PF01081">
    <property type="entry name" value="Aldolase"/>
    <property type="match status" value="1"/>
</dbReference>
<evidence type="ECO:0000256" key="3">
    <source>
        <dbReference type="ARBA" id="ARBA00011233"/>
    </source>
</evidence>
<evidence type="ECO:0000256" key="1">
    <source>
        <dbReference type="ARBA" id="ARBA00004761"/>
    </source>
</evidence>